<dbReference type="Proteomes" id="UP000437017">
    <property type="component" value="Unassembled WGS sequence"/>
</dbReference>
<organism evidence="2 3">
    <name type="scientific">Balaenoptera physalus</name>
    <name type="common">Fin whale</name>
    <name type="synonym">Balaena physalus</name>
    <dbReference type="NCBI Taxonomy" id="9770"/>
    <lineage>
        <taxon>Eukaryota</taxon>
        <taxon>Metazoa</taxon>
        <taxon>Chordata</taxon>
        <taxon>Craniata</taxon>
        <taxon>Vertebrata</taxon>
        <taxon>Euteleostomi</taxon>
        <taxon>Mammalia</taxon>
        <taxon>Eutheria</taxon>
        <taxon>Laurasiatheria</taxon>
        <taxon>Artiodactyla</taxon>
        <taxon>Whippomorpha</taxon>
        <taxon>Cetacea</taxon>
        <taxon>Mysticeti</taxon>
        <taxon>Balaenopteridae</taxon>
        <taxon>Balaenoptera</taxon>
    </lineage>
</organism>
<name>A0A643CH33_BALPH</name>
<feature type="compositionally biased region" description="Basic and acidic residues" evidence="1">
    <location>
        <begin position="264"/>
        <end position="281"/>
    </location>
</feature>
<dbReference type="OrthoDB" id="10590541at2759"/>
<feature type="compositionally biased region" description="Polar residues" evidence="1">
    <location>
        <begin position="216"/>
        <end position="243"/>
    </location>
</feature>
<dbReference type="EMBL" id="SGJD01001535">
    <property type="protein sequence ID" value="KAB0399470.1"/>
    <property type="molecule type" value="Genomic_DNA"/>
</dbReference>
<feature type="region of interest" description="Disordered" evidence="1">
    <location>
        <begin position="84"/>
        <end position="301"/>
    </location>
</feature>
<evidence type="ECO:0000313" key="3">
    <source>
        <dbReference type="Proteomes" id="UP000437017"/>
    </source>
</evidence>
<proteinExistence type="predicted"/>
<protein>
    <submittedName>
        <fullName evidence="2">Uncharacterized protein</fullName>
    </submittedName>
</protein>
<feature type="non-terminal residue" evidence="2">
    <location>
        <position position="1"/>
    </location>
</feature>
<accession>A0A643CH33</accession>
<gene>
    <name evidence="2" type="ORF">E2I00_015780</name>
</gene>
<feature type="compositionally biased region" description="Basic and acidic residues" evidence="1">
    <location>
        <begin position="292"/>
        <end position="301"/>
    </location>
</feature>
<comment type="caution">
    <text evidence="2">The sequence shown here is derived from an EMBL/GenBank/DDBJ whole genome shotgun (WGS) entry which is preliminary data.</text>
</comment>
<keyword evidence="3" id="KW-1185">Reference proteome</keyword>
<evidence type="ECO:0000313" key="2">
    <source>
        <dbReference type="EMBL" id="KAB0399470.1"/>
    </source>
</evidence>
<reference evidence="2 3" key="1">
    <citation type="journal article" date="2019" name="PLoS ONE">
        <title>Genomic analyses reveal an absence of contemporary introgressive admixture between fin whales and blue whales, despite known hybrids.</title>
        <authorList>
            <person name="Westbury M.V."/>
            <person name="Petersen B."/>
            <person name="Lorenzen E.D."/>
        </authorList>
    </citation>
    <scope>NUCLEOTIDE SEQUENCE [LARGE SCALE GENOMIC DNA]</scope>
    <source>
        <strain evidence="2">FinWhale-01</strain>
    </source>
</reference>
<dbReference type="AlphaFoldDB" id="A0A643CH33"/>
<sequence length="301" mass="30971">PLPDGSASPSTLALSLLQVLEGPPSSDRAGVWTLGTLVPTLDKGWAPTPSAALHTCIGNCPAPPGQCPGPEMAEKVEYGDTQKRAGGSVGRAQRQDWEAGEALTSSSHADEFEIQAEPSSWPWEVQGAPGQEWGPGTASGVTPGGPQVSGAGDHAQRGGGPSWTKAAQPSRRAEALGSGLRATGPAGDGVAQLRELLPPGEMAERGPRFLQAKEGGSQNPGSPVNHSSASAGSPPTQAPSAQITLKPALMRFLDARQCPRGRAHQSEEAIKKQAPEEDAKHLLGASPASTARKKEIQARPT</sequence>
<evidence type="ECO:0000256" key="1">
    <source>
        <dbReference type="SAM" id="MobiDB-lite"/>
    </source>
</evidence>